<dbReference type="EMBL" id="CP142149">
    <property type="protein sequence ID" value="WSE31571.1"/>
    <property type="molecule type" value="Genomic_DNA"/>
</dbReference>
<evidence type="ECO:0000313" key="2">
    <source>
        <dbReference type="Proteomes" id="UP001330812"/>
    </source>
</evidence>
<sequence>MAARENPEHPKAPAVPTGSWRVDRGATGFWEAGGKPLPSTDLSRFRAACFAAARTAGGHVGVLTRLKMATFHAVTITGAGWSRAVLCHAHLSVVAFPSAPPQGWESPRSFDETPGWAEQFTLAGFRALGRAELATPVEELDLSHLARVERAQVRHWRPATLGELLFNCWD</sequence>
<accession>A0ABZ1ICW5</accession>
<dbReference type="Proteomes" id="UP001330812">
    <property type="component" value="Chromosome"/>
</dbReference>
<name>A0ABZ1ICW5_9PSEU</name>
<protein>
    <submittedName>
        <fullName evidence="1">Uncharacterized protein</fullName>
    </submittedName>
</protein>
<proteinExistence type="predicted"/>
<keyword evidence="2" id="KW-1185">Reference proteome</keyword>
<gene>
    <name evidence="1" type="ORF">VSH64_05540</name>
</gene>
<evidence type="ECO:0000313" key="1">
    <source>
        <dbReference type="EMBL" id="WSE31571.1"/>
    </source>
</evidence>
<reference evidence="1 2" key="1">
    <citation type="journal article" date="2015" name="Int. J. Syst. Evol. Microbiol.">
        <title>Amycolatopsis rhabdoformis sp. nov., an actinomycete isolated from a tropical forest soil.</title>
        <authorList>
            <person name="Souza W.R."/>
            <person name="Silva R.E."/>
            <person name="Goodfellow M."/>
            <person name="Busarakam K."/>
            <person name="Figueiro F.S."/>
            <person name="Ferreira D."/>
            <person name="Rodrigues-Filho E."/>
            <person name="Moraes L.A.B."/>
            <person name="Zucchi T.D."/>
        </authorList>
    </citation>
    <scope>NUCLEOTIDE SEQUENCE [LARGE SCALE GENOMIC DNA]</scope>
    <source>
        <strain evidence="1 2">NCIMB 14900</strain>
    </source>
</reference>
<organism evidence="1 2">
    <name type="scientific">Amycolatopsis rhabdoformis</name>
    <dbReference type="NCBI Taxonomy" id="1448059"/>
    <lineage>
        <taxon>Bacteria</taxon>
        <taxon>Bacillati</taxon>
        <taxon>Actinomycetota</taxon>
        <taxon>Actinomycetes</taxon>
        <taxon>Pseudonocardiales</taxon>
        <taxon>Pseudonocardiaceae</taxon>
        <taxon>Amycolatopsis</taxon>
    </lineage>
</organism>
<dbReference type="RefSeq" id="WP_326834378.1">
    <property type="nucleotide sequence ID" value="NZ_CP142149.1"/>
</dbReference>